<feature type="region of interest" description="Disordered" evidence="1">
    <location>
        <begin position="251"/>
        <end position="299"/>
    </location>
</feature>
<reference evidence="2 3" key="1">
    <citation type="submission" date="2017-11" db="EMBL/GenBank/DDBJ databases">
        <title>Draft genome of actinobacteria isolated from guarana (Paullinia cupana (Mart.) Ducke.</title>
        <authorList>
            <person name="Siqueira K.A."/>
            <person name="Liotti R.G."/>
            <person name="Mendes T.A.O."/>
            <person name="Soares M.A."/>
        </authorList>
    </citation>
    <scope>NUCLEOTIDE SEQUENCE [LARGE SCALE GENOMIC DNA]</scope>
    <source>
        <strain evidence="2 3">193</strain>
    </source>
</reference>
<protein>
    <submittedName>
        <fullName evidence="2">Uncharacterized protein</fullName>
    </submittedName>
</protein>
<feature type="region of interest" description="Disordered" evidence="1">
    <location>
        <begin position="121"/>
        <end position="224"/>
    </location>
</feature>
<comment type="caution">
    <text evidence="2">The sequence shown here is derived from an EMBL/GenBank/DDBJ whole genome shotgun (WGS) entry which is preliminary data.</text>
</comment>
<sequence length="313" mass="33312">MRLGQRGNGAGHRSPVPAALSAVGAGGRCTEVRHRCPRTRPSGRFPRAGCTTWACAIAVPVEGADDVRHPALPGRRTLTVVVCVSRAVGSWRSLPRWVPLWYESSYGSPIIRRGTRNRTERYRSDLVRSGHEQSARTGGPSRSDPHETPASSLLSVSGRSAGQPRPHPVHLGPHLGASPGVSADRRLRPGSDGRLPGAAGGPPSRRTDRGTAVRRPRLSFASRSALPRQMPVMIRILLRVTADRFPVQGKAGKRAARGHSNGQWAAGNGRTTRSKPGNALSGRGVADRPAPCAGSGRRIGAPDRGCRKVQSFV</sequence>
<gene>
    <name evidence="2" type="ORF">CTZ28_24085</name>
</gene>
<dbReference type="Proteomes" id="UP000270471">
    <property type="component" value="Unassembled WGS sequence"/>
</dbReference>
<evidence type="ECO:0000256" key="1">
    <source>
        <dbReference type="SAM" id="MobiDB-lite"/>
    </source>
</evidence>
<dbReference type="OrthoDB" id="4239258at2"/>
<dbReference type="EMBL" id="PENI01000016">
    <property type="protein sequence ID" value="RMB83438.1"/>
    <property type="molecule type" value="Genomic_DNA"/>
</dbReference>
<keyword evidence="3" id="KW-1185">Reference proteome</keyword>
<name>A0A3M0I560_9ACTN</name>
<dbReference type="AlphaFoldDB" id="A0A3M0I560"/>
<evidence type="ECO:0000313" key="3">
    <source>
        <dbReference type="Proteomes" id="UP000270471"/>
    </source>
</evidence>
<feature type="compositionally biased region" description="Basic and acidic residues" evidence="1">
    <location>
        <begin position="121"/>
        <end position="134"/>
    </location>
</feature>
<proteinExistence type="predicted"/>
<accession>A0A3M0I560</accession>
<organism evidence="2 3">
    <name type="scientific">Streptomyces shenzhenensis</name>
    <dbReference type="NCBI Taxonomy" id="943815"/>
    <lineage>
        <taxon>Bacteria</taxon>
        <taxon>Bacillati</taxon>
        <taxon>Actinomycetota</taxon>
        <taxon>Actinomycetes</taxon>
        <taxon>Kitasatosporales</taxon>
        <taxon>Streptomycetaceae</taxon>
        <taxon>Streptomyces</taxon>
    </lineage>
</organism>
<evidence type="ECO:0000313" key="2">
    <source>
        <dbReference type="EMBL" id="RMB83438.1"/>
    </source>
</evidence>
<feature type="compositionally biased region" description="Polar residues" evidence="1">
    <location>
        <begin position="149"/>
        <end position="160"/>
    </location>
</feature>